<dbReference type="EMBL" id="MFKF01000083">
    <property type="protein sequence ID" value="OGG55340.1"/>
    <property type="molecule type" value="Genomic_DNA"/>
</dbReference>
<proteinExistence type="predicted"/>
<accession>A0A1F6D1Z4</accession>
<dbReference type="AlphaFoldDB" id="A0A1F6D1Z4"/>
<comment type="caution">
    <text evidence="1">The sequence shown here is derived from an EMBL/GenBank/DDBJ whole genome shotgun (WGS) entry which is preliminary data.</text>
</comment>
<name>A0A1F6D1Z4_HANXR</name>
<sequence length="63" mass="6882">MPNVTVNWLAKPCRTPEVKRRVADAIIAAMAGVKGAEIAADRVTVEFTIIDEGQPKEGYKVQK</sequence>
<reference evidence="1 2" key="1">
    <citation type="journal article" date="2016" name="Nat. Commun.">
        <title>Thousands of microbial genomes shed light on interconnected biogeochemical processes in an aquifer system.</title>
        <authorList>
            <person name="Anantharaman K."/>
            <person name="Brown C.T."/>
            <person name="Hug L.A."/>
            <person name="Sharon I."/>
            <person name="Castelle C.J."/>
            <person name="Probst A.J."/>
            <person name="Thomas B.C."/>
            <person name="Singh A."/>
            <person name="Wilkins M.J."/>
            <person name="Karaoz U."/>
            <person name="Brodie E.L."/>
            <person name="Williams K.H."/>
            <person name="Hubbard S.S."/>
            <person name="Banfield J.F."/>
        </authorList>
    </citation>
    <scope>NUCLEOTIDE SEQUENCE [LARGE SCALE GENOMIC DNA]</scope>
    <source>
        <strain evidence="2">RIFCSPLOWO2_12_FULL_64_10</strain>
    </source>
</reference>
<evidence type="ECO:0008006" key="3">
    <source>
        <dbReference type="Google" id="ProtNLM"/>
    </source>
</evidence>
<protein>
    <recommendedName>
        <fullName evidence="3">4-oxalocrotonate tautomerase domain-containing protein</fullName>
    </recommendedName>
</protein>
<evidence type="ECO:0000313" key="2">
    <source>
        <dbReference type="Proteomes" id="UP000178606"/>
    </source>
</evidence>
<gene>
    <name evidence="1" type="ORF">A3F84_21670</name>
</gene>
<evidence type="ECO:0000313" key="1">
    <source>
        <dbReference type="EMBL" id="OGG55340.1"/>
    </source>
</evidence>
<dbReference type="Proteomes" id="UP000178606">
    <property type="component" value="Unassembled WGS sequence"/>
</dbReference>
<organism evidence="1 2">
    <name type="scientific">Handelsmanbacteria sp. (strain RIFCSPLOWO2_12_FULL_64_10)</name>
    <dbReference type="NCBI Taxonomy" id="1817868"/>
    <lineage>
        <taxon>Bacteria</taxon>
        <taxon>Candidatus Handelsmaniibacteriota</taxon>
    </lineage>
</organism>